<name>A0A9W5MY47_NEISU</name>
<organism evidence="1 2">
    <name type="scientific">Neisseria subflava NJ9703</name>
    <dbReference type="NCBI Taxonomy" id="546268"/>
    <lineage>
        <taxon>Bacteria</taxon>
        <taxon>Pseudomonadati</taxon>
        <taxon>Pseudomonadota</taxon>
        <taxon>Betaproteobacteria</taxon>
        <taxon>Neisseriales</taxon>
        <taxon>Neisseriaceae</taxon>
        <taxon>Neisseria</taxon>
    </lineage>
</organism>
<proteinExistence type="predicted"/>
<evidence type="ECO:0000313" key="1">
    <source>
        <dbReference type="EMBL" id="EFC50947.1"/>
    </source>
</evidence>
<evidence type="ECO:0000313" key="2">
    <source>
        <dbReference type="Proteomes" id="UP000004621"/>
    </source>
</evidence>
<dbReference type="Proteomes" id="UP000004621">
    <property type="component" value="Unassembled WGS sequence"/>
</dbReference>
<comment type="caution">
    <text evidence="1">The sequence shown here is derived from an EMBL/GenBank/DDBJ whole genome shotgun (WGS) entry which is preliminary data.</text>
</comment>
<accession>A0A9W5MY47</accession>
<gene>
    <name evidence="1" type="ORF">NEISUBOT_05624</name>
</gene>
<protein>
    <submittedName>
        <fullName evidence="1">Uncharacterized protein</fullName>
    </submittedName>
</protein>
<dbReference type="AlphaFoldDB" id="A0A9W5MY47"/>
<sequence length="64" mass="7478">MFLLISVMLYSVDKSSAITVIMQATCQSLGILFKMNYFFKKQERPSERFQTAFDEMILNNCLIE</sequence>
<dbReference type="EMBL" id="ACEO02000021">
    <property type="protein sequence ID" value="EFC50947.1"/>
    <property type="molecule type" value="Genomic_DNA"/>
</dbReference>
<reference evidence="1 2" key="1">
    <citation type="submission" date="2010-01" db="EMBL/GenBank/DDBJ databases">
        <authorList>
            <person name="Weinstock G."/>
            <person name="Sodergren E."/>
            <person name="Clifton S."/>
            <person name="Fulton L."/>
            <person name="Fulton B."/>
            <person name="Courtney L."/>
            <person name="Fronick C."/>
            <person name="Harrison M."/>
            <person name="Strong C."/>
            <person name="Farmer C."/>
            <person name="Delahaunty K."/>
            <person name="Markovic C."/>
            <person name="Hall O."/>
            <person name="Minx P."/>
            <person name="Tomlinson C."/>
            <person name="Mitreva M."/>
            <person name="Nelson J."/>
            <person name="Hou S."/>
            <person name="Wollam A."/>
            <person name="Pepin K.H."/>
            <person name="Johnson M."/>
            <person name="Bhonagiri V."/>
            <person name="Nash W.E."/>
            <person name="Warren W."/>
            <person name="Chinwalla A."/>
            <person name="Mardis E.R."/>
            <person name="Wilson R.K."/>
        </authorList>
    </citation>
    <scope>NUCLEOTIDE SEQUENCE [LARGE SCALE GENOMIC DNA]</scope>
    <source>
        <strain evidence="1 2">NJ9703</strain>
    </source>
</reference>